<dbReference type="FunFam" id="2.30.29.30:FF:000061">
    <property type="entry name" value="Oxysterol binding protein 1"/>
    <property type="match status" value="1"/>
</dbReference>
<dbReference type="GO" id="GO:0005886">
    <property type="term" value="C:plasma membrane"/>
    <property type="evidence" value="ECO:0007669"/>
    <property type="project" value="TreeGrafter"/>
</dbReference>
<gene>
    <name evidence="12" type="ORF">KLDO_g1149</name>
</gene>
<evidence type="ECO:0000313" key="13">
    <source>
        <dbReference type="Proteomes" id="UP000031516"/>
    </source>
</evidence>
<feature type="region of interest" description="Disordered" evidence="10">
    <location>
        <begin position="1186"/>
        <end position="1214"/>
    </location>
</feature>
<dbReference type="PROSITE" id="PS50297">
    <property type="entry name" value="ANK_REP_REGION"/>
    <property type="match status" value="1"/>
</dbReference>
<evidence type="ECO:0000256" key="8">
    <source>
        <dbReference type="PROSITE-ProRule" id="PRU00023"/>
    </source>
</evidence>
<dbReference type="PROSITE" id="PS50003">
    <property type="entry name" value="PH_DOMAIN"/>
    <property type="match status" value="1"/>
</dbReference>
<dbReference type="Proteomes" id="UP000031516">
    <property type="component" value="Unassembled WGS sequence"/>
</dbReference>
<feature type="region of interest" description="Disordered" evidence="10">
    <location>
        <begin position="736"/>
        <end position="817"/>
    </location>
</feature>
<feature type="domain" description="PH" evidence="11">
    <location>
        <begin position="280"/>
        <end position="378"/>
    </location>
</feature>
<dbReference type="SUPFAM" id="SSF144000">
    <property type="entry name" value="Oxysterol-binding protein-like"/>
    <property type="match status" value="1"/>
</dbReference>
<feature type="compositionally biased region" description="Basic and acidic residues" evidence="10">
    <location>
        <begin position="745"/>
        <end position="761"/>
    </location>
</feature>
<protein>
    <submittedName>
        <fullName evidence="12">WGS project CCBQ000000000 data, contig MAT</fullName>
    </submittedName>
</protein>
<dbReference type="SMART" id="SM00233">
    <property type="entry name" value="PH"/>
    <property type="match status" value="1"/>
</dbReference>
<dbReference type="PANTHER" id="PTHR10972">
    <property type="entry name" value="OXYSTEROL-BINDING PROTEIN-RELATED"/>
    <property type="match status" value="1"/>
</dbReference>
<keyword evidence="6" id="KW-0445">Lipid transport</keyword>
<feature type="compositionally biased region" description="Low complexity" evidence="10">
    <location>
        <begin position="472"/>
        <end position="489"/>
    </location>
</feature>
<comment type="similarity">
    <text evidence="1 9">Belongs to the OSBP family.</text>
</comment>
<evidence type="ECO:0000256" key="9">
    <source>
        <dbReference type="RuleBase" id="RU003844"/>
    </source>
</evidence>
<dbReference type="GO" id="GO:0030011">
    <property type="term" value="P:maintenance of cell polarity"/>
    <property type="evidence" value="ECO:0007669"/>
    <property type="project" value="TreeGrafter"/>
</dbReference>
<dbReference type="GO" id="GO:0005829">
    <property type="term" value="C:cytosol"/>
    <property type="evidence" value="ECO:0007669"/>
    <property type="project" value="TreeGrafter"/>
</dbReference>
<keyword evidence="13" id="KW-1185">Reference proteome</keyword>
<keyword evidence="5 8" id="KW-0040">ANK repeat</keyword>
<feature type="compositionally biased region" description="Basic and acidic residues" evidence="10">
    <location>
        <begin position="502"/>
        <end position="520"/>
    </location>
</feature>
<keyword evidence="4" id="KW-0677">Repeat</keyword>
<evidence type="ECO:0000256" key="5">
    <source>
        <dbReference type="ARBA" id="ARBA00023043"/>
    </source>
</evidence>
<dbReference type="InterPro" id="IPR002110">
    <property type="entry name" value="Ankyrin_rpt"/>
</dbReference>
<dbReference type="GO" id="GO:0006887">
    <property type="term" value="P:exocytosis"/>
    <property type="evidence" value="ECO:0007669"/>
    <property type="project" value="TreeGrafter"/>
</dbReference>
<evidence type="ECO:0000259" key="11">
    <source>
        <dbReference type="PROSITE" id="PS50003"/>
    </source>
</evidence>
<dbReference type="Gene3D" id="2.40.160.120">
    <property type="match status" value="1"/>
</dbReference>
<dbReference type="OrthoDB" id="1854502at2759"/>
<sequence length="1258" mass="143233">MESKDQKIKTVSVSKPLLKLKLLDCLRQSDFQQLRELIATEFQPLNEPSIRSVFELILHYNVQVSPTALIKEIVQNWTYKNSSNPDLFLDINKQDPDGNTPLHLAAFQSRADVVTILMSHPDINDCILNDAHLQPIEMCRNLNIAQMMQVARANFVAEIAQEFRQAFNNRDIDHLNSILANPRSQELLDINGMEPETGDTVLHEFVKKRDILLCRWILDHGGDPFKRDSRGKLPVDLLKRVSSKDQSDKKNVIDLELKKMLEKAAREQSVIDVTNNLHEPPTYKGYLRKWTNFAQGYKLRWFILSSDGVFSYYKDQADTSNACRGSLNMSTCHLHLDSSEKLKFEIIGGSNGTIRWHLKGNHPIETNKWVWAIQSAIRFAKDREIMIKNGHSVAATYGSGSSGSQEKSQDNGAPSSMASLHSSDNRLLQQQQQQQQQQQTHHRNTSSASSLSSAELVELNSNLTESGKNFVSKVRNSRNSNSNTSPLSSIADDQTASFSSSKENKADTLRHKSGSKRTEGAKTSSAGQSFDREFGDDNDDDEDDDDDQNMLEALGGDEEDVKMVYGPHAQPISILQRAISIELSSLIELINENNPSDDYLKTARKSLEFIIRNFSELNSMSQTRDKKLIRMLAKQRDINNLWIKSVKDLELELLEKGEKLISLDIERKNLKKLLQKKLSEVNTGDFNVHKKTVGESGMNSARPLQEIVEFIENHESDEEMDSEVDEFFDAEDLDKQEGSEIPADSENKGEETDETSERDKVISVPSIQVTSAETLDGQQAESTSQTIQAASKPTVSDAAISPVSTTSQAKDLPEITEETDLPLAVTDEQKTKAKQLLNEGSFLGYEDKLRTRLTLGKDDRPTVSLWSVLKSMVGKDMTKMTLPVSFNEPTSLLQRVTEDLEYADLMNQAASFEDSTLRMLYVSIFTVSSYASTVKRVAKPFNPLLGETFEYSRPDKSYRFFTEQVSHHPPISATWTESPKWDFFGESYVDSKFNGRSFDFKHLGLWYMTIRPDCNSKSELYTYKKPNNQVVGILLGNPQVDNYGDVKIVNHDTGDYCMIHFKARGWRSSSAYEVKGEVYNAKGGKEWIFGGRWNESVSAKKVLKPNSSEEMQLDELKHSSTHHGNSSSPGPKYDGTKFNVWHVNERPELPFNLTKFAVTLNAPQPQLLPWLPPTDTRLRPDQRAMEEGRYDEAATEKHRVEERQRSVRKKREEKKETYKQRWFKKEVHPVTKQEYWKYNGEYWRLRRDHKVSKEGDIY</sequence>
<organism evidence="12 13">
    <name type="scientific">Kluyveromyces dobzhanskii CBS 2104</name>
    <dbReference type="NCBI Taxonomy" id="1427455"/>
    <lineage>
        <taxon>Eukaryota</taxon>
        <taxon>Fungi</taxon>
        <taxon>Dikarya</taxon>
        <taxon>Ascomycota</taxon>
        <taxon>Saccharomycotina</taxon>
        <taxon>Saccharomycetes</taxon>
        <taxon>Saccharomycetales</taxon>
        <taxon>Saccharomycetaceae</taxon>
        <taxon>Kluyveromyces</taxon>
    </lineage>
</organism>
<dbReference type="InterPro" id="IPR037239">
    <property type="entry name" value="OSBP_sf"/>
</dbReference>
<dbReference type="Gene3D" id="1.25.40.20">
    <property type="entry name" value="Ankyrin repeat-containing domain"/>
    <property type="match status" value="2"/>
</dbReference>
<feature type="repeat" description="ANK" evidence="8">
    <location>
        <begin position="97"/>
        <end position="120"/>
    </location>
</feature>
<proteinExistence type="inferred from homology"/>
<accession>A0A0A8L1U8</accession>
<dbReference type="GO" id="GO:0034727">
    <property type="term" value="P:piecemeal microautophagy of the nucleus"/>
    <property type="evidence" value="ECO:0007669"/>
    <property type="project" value="TreeGrafter"/>
</dbReference>
<dbReference type="EMBL" id="CCBQ010000018">
    <property type="protein sequence ID" value="CDO92840.1"/>
    <property type="molecule type" value="Genomic_DNA"/>
</dbReference>
<reference evidence="12 13" key="1">
    <citation type="submission" date="2014-03" db="EMBL/GenBank/DDBJ databases">
        <title>The genome of Kluyveromyces dobzhanskii.</title>
        <authorList>
            <person name="Nystedt B."/>
            <person name="Astrom S."/>
        </authorList>
    </citation>
    <scope>NUCLEOTIDE SEQUENCE [LARGE SCALE GENOMIC DNA]</scope>
    <source>
        <strain evidence="12 13">CBS 2104</strain>
    </source>
</reference>
<dbReference type="Pfam" id="PF00169">
    <property type="entry name" value="PH"/>
    <property type="match status" value="1"/>
</dbReference>
<dbReference type="GO" id="GO:0032934">
    <property type="term" value="F:sterol binding"/>
    <property type="evidence" value="ECO:0007669"/>
    <property type="project" value="TreeGrafter"/>
</dbReference>
<dbReference type="CDD" id="cd13292">
    <property type="entry name" value="PH_Osh1p_Osh2p_yeast"/>
    <property type="match status" value="1"/>
</dbReference>
<keyword evidence="3" id="KW-0597">Phosphoprotein</keyword>
<name>A0A0A8L1U8_9SACH</name>
<evidence type="ECO:0000256" key="10">
    <source>
        <dbReference type="SAM" id="MobiDB-lite"/>
    </source>
</evidence>
<feature type="region of interest" description="Disordered" evidence="10">
    <location>
        <begin position="472"/>
        <end position="558"/>
    </location>
</feature>
<keyword evidence="7" id="KW-0446">Lipid-binding</keyword>
<feature type="compositionally biased region" description="Polar residues" evidence="10">
    <location>
        <begin position="491"/>
        <end position="501"/>
    </location>
</feature>
<dbReference type="GO" id="GO:0097038">
    <property type="term" value="C:perinuclear endoplasmic reticulum"/>
    <property type="evidence" value="ECO:0007669"/>
    <property type="project" value="TreeGrafter"/>
</dbReference>
<evidence type="ECO:0000256" key="3">
    <source>
        <dbReference type="ARBA" id="ARBA00022553"/>
    </source>
</evidence>
<dbReference type="Pfam" id="PF00023">
    <property type="entry name" value="Ank"/>
    <property type="match status" value="1"/>
</dbReference>
<dbReference type="InterPro" id="IPR036770">
    <property type="entry name" value="Ankyrin_rpt-contain_sf"/>
</dbReference>
<dbReference type="FunFam" id="2.40.160.120:FF:000001">
    <property type="entry name" value="Oxysterol-binding protein"/>
    <property type="match status" value="1"/>
</dbReference>
<keyword evidence="2" id="KW-0813">Transport</keyword>
<dbReference type="SMART" id="SM00248">
    <property type="entry name" value="ANK"/>
    <property type="match status" value="2"/>
</dbReference>
<dbReference type="InterPro" id="IPR000648">
    <property type="entry name" value="Oxysterol-bd"/>
</dbReference>
<dbReference type="InterPro" id="IPR018494">
    <property type="entry name" value="Oxysterol-bd_CS"/>
</dbReference>
<dbReference type="GO" id="GO:0120015">
    <property type="term" value="F:sterol transfer activity"/>
    <property type="evidence" value="ECO:0007669"/>
    <property type="project" value="UniProtKB-ARBA"/>
</dbReference>
<dbReference type="FunFam" id="1.25.40.20:FF:000308">
    <property type="entry name" value="Oxysterol-binding family protein"/>
    <property type="match status" value="1"/>
</dbReference>
<evidence type="ECO:0000256" key="1">
    <source>
        <dbReference type="ARBA" id="ARBA00008842"/>
    </source>
</evidence>
<feature type="compositionally biased region" description="Acidic residues" evidence="10">
    <location>
        <begin position="536"/>
        <end position="558"/>
    </location>
</feature>
<comment type="caution">
    <text evidence="12">The sequence shown here is derived from an EMBL/GenBank/DDBJ whole genome shotgun (WGS) entry which is preliminary data.</text>
</comment>
<dbReference type="InterPro" id="IPR011993">
    <property type="entry name" value="PH-like_dom_sf"/>
</dbReference>
<evidence type="ECO:0000313" key="12">
    <source>
        <dbReference type="EMBL" id="CDO92840.1"/>
    </source>
</evidence>
<dbReference type="PANTHER" id="PTHR10972:SF205">
    <property type="entry name" value="OXYSTEROL-BINDING PROTEIN 1"/>
    <property type="match status" value="1"/>
</dbReference>
<evidence type="ECO:0000256" key="7">
    <source>
        <dbReference type="ARBA" id="ARBA00023121"/>
    </source>
</evidence>
<dbReference type="PROSITE" id="PS01013">
    <property type="entry name" value="OSBP"/>
    <property type="match status" value="1"/>
</dbReference>
<evidence type="ECO:0000256" key="4">
    <source>
        <dbReference type="ARBA" id="ARBA00022737"/>
    </source>
</evidence>
<dbReference type="GO" id="GO:0005635">
    <property type="term" value="C:nuclear envelope"/>
    <property type="evidence" value="ECO:0007669"/>
    <property type="project" value="TreeGrafter"/>
</dbReference>
<dbReference type="PROSITE" id="PS50088">
    <property type="entry name" value="ANK_REPEAT"/>
    <property type="match status" value="1"/>
</dbReference>
<feature type="compositionally biased region" description="Polar residues" evidence="10">
    <location>
        <begin position="765"/>
        <end position="794"/>
    </location>
</feature>
<dbReference type="SUPFAM" id="SSF50729">
    <property type="entry name" value="PH domain-like"/>
    <property type="match status" value="1"/>
</dbReference>
<evidence type="ECO:0000256" key="2">
    <source>
        <dbReference type="ARBA" id="ARBA00022448"/>
    </source>
</evidence>
<dbReference type="AlphaFoldDB" id="A0A0A8L1U8"/>
<feature type="compositionally biased region" description="Polar residues" evidence="10">
    <location>
        <begin position="410"/>
        <end position="428"/>
    </location>
</feature>
<feature type="compositionally biased region" description="Low complexity" evidence="10">
    <location>
        <begin position="429"/>
        <end position="439"/>
    </location>
</feature>
<dbReference type="Gene3D" id="2.30.29.30">
    <property type="entry name" value="Pleckstrin-homology domain (PH domain)/Phosphotyrosine-binding domain (PTB)"/>
    <property type="match status" value="1"/>
</dbReference>
<feature type="region of interest" description="Disordered" evidence="10">
    <location>
        <begin position="1113"/>
        <end position="1133"/>
    </location>
</feature>
<feature type="region of interest" description="Disordered" evidence="10">
    <location>
        <begin position="396"/>
        <end position="454"/>
    </location>
</feature>
<dbReference type="SUPFAM" id="SSF48403">
    <property type="entry name" value="Ankyrin repeat"/>
    <property type="match status" value="1"/>
</dbReference>
<dbReference type="InterPro" id="IPR001849">
    <property type="entry name" value="PH_domain"/>
</dbReference>
<dbReference type="GO" id="GO:0006897">
    <property type="term" value="P:endocytosis"/>
    <property type="evidence" value="ECO:0007669"/>
    <property type="project" value="UniProtKB-ARBA"/>
</dbReference>
<dbReference type="Gene3D" id="3.30.70.3490">
    <property type="match status" value="1"/>
</dbReference>
<dbReference type="Pfam" id="PF01237">
    <property type="entry name" value="Oxysterol_BP"/>
    <property type="match status" value="1"/>
</dbReference>
<evidence type="ECO:0000256" key="6">
    <source>
        <dbReference type="ARBA" id="ARBA00023055"/>
    </source>
</evidence>
<feature type="compositionally biased region" description="Basic and acidic residues" evidence="10">
    <location>
        <begin position="1186"/>
        <end position="1205"/>
    </location>
</feature>